<dbReference type="PANTHER" id="PTHR33735:SF26">
    <property type="entry name" value="PTERIN-BINDING DOMAIN-CONTAINING PROTEIN"/>
    <property type="match status" value="1"/>
</dbReference>
<accession>A0A022R119</accession>
<dbReference type="EMBL" id="KI630834">
    <property type="protein sequence ID" value="EYU32465.1"/>
    <property type="molecule type" value="Genomic_DNA"/>
</dbReference>
<name>A0A022R119_ERYGU</name>
<reference evidence="1 2" key="1">
    <citation type="journal article" date="2013" name="Proc. Natl. Acad. Sci. U.S.A.">
        <title>Fine-scale variation in meiotic recombination in Mimulus inferred from population shotgun sequencing.</title>
        <authorList>
            <person name="Hellsten U."/>
            <person name="Wright K.M."/>
            <person name="Jenkins J."/>
            <person name="Shu S."/>
            <person name="Yuan Y."/>
            <person name="Wessler S.R."/>
            <person name="Schmutz J."/>
            <person name="Willis J.H."/>
            <person name="Rokhsar D.S."/>
        </authorList>
    </citation>
    <scope>NUCLEOTIDE SEQUENCE [LARGE SCALE GENOMIC DNA]</scope>
    <source>
        <strain evidence="2">cv. DUN x IM62</strain>
    </source>
</reference>
<sequence length="87" mass="9403">METIEQIADVVEKVAEVVDEVADGISGNLPEGGRMKKVVEIVDDVAEKTVKDARTVGDAIDKFQEVEGKVGNIVETLSEHHKEAKDA</sequence>
<evidence type="ECO:0000313" key="1">
    <source>
        <dbReference type="EMBL" id="EYU32465.1"/>
    </source>
</evidence>
<dbReference type="PANTHER" id="PTHR33735">
    <property type="entry name" value="EXPRESSED PROTEIN"/>
    <property type="match status" value="1"/>
</dbReference>
<protein>
    <submittedName>
        <fullName evidence="1">Uncharacterized protein</fullName>
    </submittedName>
</protein>
<evidence type="ECO:0000313" key="2">
    <source>
        <dbReference type="Proteomes" id="UP000030748"/>
    </source>
</evidence>
<dbReference type="Proteomes" id="UP000030748">
    <property type="component" value="Unassembled WGS sequence"/>
</dbReference>
<keyword evidence="2" id="KW-1185">Reference proteome</keyword>
<proteinExistence type="predicted"/>
<organism evidence="1 2">
    <name type="scientific">Erythranthe guttata</name>
    <name type="common">Yellow monkey flower</name>
    <name type="synonym">Mimulus guttatus</name>
    <dbReference type="NCBI Taxonomy" id="4155"/>
    <lineage>
        <taxon>Eukaryota</taxon>
        <taxon>Viridiplantae</taxon>
        <taxon>Streptophyta</taxon>
        <taxon>Embryophyta</taxon>
        <taxon>Tracheophyta</taxon>
        <taxon>Spermatophyta</taxon>
        <taxon>Magnoliopsida</taxon>
        <taxon>eudicotyledons</taxon>
        <taxon>Gunneridae</taxon>
        <taxon>Pentapetalae</taxon>
        <taxon>asterids</taxon>
        <taxon>lamiids</taxon>
        <taxon>Lamiales</taxon>
        <taxon>Phrymaceae</taxon>
        <taxon>Erythranthe</taxon>
    </lineage>
</organism>
<dbReference type="AlphaFoldDB" id="A0A022R119"/>
<gene>
    <name evidence="1" type="ORF">MIMGU_mgv1a018351mg</name>
</gene>